<organism evidence="3 4">
    <name type="scientific">Ephemerocybe angulata</name>
    <dbReference type="NCBI Taxonomy" id="980116"/>
    <lineage>
        <taxon>Eukaryota</taxon>
        <taxon>Fungi</taxon>
        <taxon>Dikarya</taxon>
        <taxon>Basidiomycota</taxon>
        <taxon>Agaricomycotina</taxon>
        <taxon>Agaricomycetes</taxon>
        <taxon>Agaricomycetidae</taxon>
        <taxon>Agaricales</taxon>
        <taxon>Agaricineae</taxon>
        <taxon>Psathyrellaceae</taxon>
        <taxon>Ephemerocybe</taxon>
    </lineage>
</organism>
<evidence type="ECO:0000313" key="3">
    <source>
        <dbReference type="EMBL" id="KAF6751048.1"/>
    </source>
</evidence>
<feature type="domain" description="F-box" evidence="2">
    <location>
        <begin position="62"/>
        <end position="114"/>
    </location>
</feature>
<protein>
    <recommendedName>
        <fullName evidence="2">F-box domain-containing protein</fullName>
    </recommendedName>
</protein>
<dbReference type="SUPFAM" id="SSF81383">
    <property type="entry name" value="F-box domain"/>
    <property type="match status" value="1"/>
</dbReference>
<comment type="caution">
    <text evidence="3">The sequence shown here is derived from an EMBL/GenBank/DDBJ whole genome shotgun (WGS) entry which is preliminary data.</text>
</comment>
<accession>A0A8H6HQ08</accession>
<dbReference type="EMBL" id="JACGCI010000053">
    <property type="protein sequence ID" value="KAF6751048.1"/>
    <property type="molecule type" value="Genomic_DNA"/>
</dbReference>
<dbReference type="InterPro" id="IPR036047">
    <property type="entry name" value="F-box-like_dom_sf"/>
</dbReference>
<proteinExistence type="predicted"/>
<name>A0A8H6HQ08_9AGAR</name>
<dbReference type="Pfam" id="PF12937">
    <property type="entry name" value="F-box-like"/>
    <property type="match status" value="1"/>
</dbReference>
<keyword evidence="1" id="KW-0175">Coiled coil</keyword>
<dbReference type="Gene3D" id="1.20.1280.50">
    <property type="match status" value="1"/>
</dbReference>
<feature type="coiled-coil region" evidence="1">
    <location>
        <begin position="29"/>
        <end position="56"/>
    </location>
</feature>
<dbReference type="InterPro" id="IPR001810">
    <property type="entry name" value="F-box_dom"/>
</dbReference>
<gene>
    <name evidence="3" type="ORF">DFP72DRAFT_1071907</name>
</gene>
<reference evidence="3 4" key="1">
    <citation type="submission" date="2020-07" db="EMBL/GenBank/DDBJ databases">
        <title>Comparative genomics of pyrophilous fungi reveals a link between fire events and developmental genes.</title>
        <authorList>
            <consortium name="DOE Joint Genome Institute"/>
            <person name="Steindorff A.S."/>
            <person name="Carver A."/>
            <person name="Calhoun S."/>
            <person name="Stillman K."/>
            <person name="Liu H."/>
            <person name="Lipzen A."/>
            <person name="Pangilinan J."/>
            <person name="Labutti K."/>
            <person name="Bruns T.D."/>
            <person name="Grigoriev I.V."/>
        </authorList>
    </citation>
    <scope>NUCLEOTIDE SEQUENCE [LARGE SCALE GENOMIC DNA]</scope>
    <source>
        <strain evidence="3 4">CBS 144469</strain>
    </source>
</reference>
<dbReference type="OrthoDB" id="2884925at2759"/>
<dbReference type="CDD" id="cd09917">
    <property type="entry name" value="F-box_SF"/>
    <property type="match status" value="1"/>
</dbReference>
<dbReference type="AlphaFoldDB" id="A0A8H6HQ08"/>
<sequence>MVFPSAFATLLTSNDPPGELNASYLNELAASLSAAIDEALEKVKDLEQELKKCRTVLSPARRLPQEILCEIFSLVPLVEGNEEDPADVTVVSLVSRAWREAALNTHSLWQGLVFTPCRCVASDIKGSHYHATEYEKAQSWLSRSGALPKTVRLERNPDGTRCMCQDPGRRCESTHPTVVKLLAEGPPIDEFTLHVTSTSCFRKWMASVTSAGQNLARRTRWEKLRCFSLVFHDIDRQLWDDTTDPNLSIFANLPSVTEFHLNLPSMERAFEDEDDALSCSLHIPAPFLNGLGIFVIRWEWGGSRLAELLVHCINLESFTLELDETEVFSSFSDPVTLALRVSPIELGNLKELRIRRGNIHILEVLKAPSLHTLDIEFSVPIPQTWDAVQRVDKFITSSKIESTLQTLRLCELLASQSSVYLPLPALPALRHLVLDSTGVAGYHFAVKGWFDDGSRKHPQFPSLAHLELLNLQRSKRTLQKEVSDEVVYSEGTLQSELLSGKDVFLRLVQNEEYETSRTWYVQKE</sequence>
<evidence type="ECO:0000259" key="2">
    <source>
        <dbReference type="Pfam" id="PF12937"/>
    </source>
</evidence>
<evidence type="ECO:0000313" key="4">
    <source>
        <dbReference type="Proteomes" id="UP000521943"/>
    </source>
</evidence>
<evidence type="ECO:0000256" key="1">
    <source>
        <dbReference type="SAM" id="Coils"/>
    </source>
</evidence>
<dbReference type="Proteomes" id="UP000521943">
    <property type="component" value="Unassembled WGS sequence"/>
</dbReference>
<keyword evidence="4" id="KW-1185">Reference proteome</keyword>